<keyword evidence="2" id="KW-0808">Transferase</keyword>
<dbReference type="CDD" id="cd02440">
    <property type="entry name" value="AdoMet_MTases"/>
    <property type="match status" value="1"/>
</dbReference>
<dbReference type="Proteomes" id="UP000316852">
    <property type="component" value="Unassembled WGS sequence"/>
</dbReference>
<evidence type="ECO:0000259" key="1">
    <source>
        <dbReference type="Pfam" id="PF13649"/>
    </source>
</evidence>
<dbReference type="InterPro" id="IPR041698">
    <property type="entry name" value="Methyltransf_25"/>
</dbReference>
<organism evidence="2 3">
    <name type="scientific">Eiseniibacteriota bacterium</name>
    <dbReference type="NCBI Taxonomy" id="2212470"/>
    <lineage>
        <taxon>Bacteria</taxon>
        <taxon>Candidatus Eiseniibacteriota</taxon>
    </lineage>
</organism>
<dbReference type="GO" id="GO:0032259">
    <property type="term" value="P:methylation"/>
    <property type="evidence" value="ECO:0007669"/>
    <property type="project" value="UniProtKB-KW"/>
</dbReference>
<feature type="domain" description="Methyltransferase" evidence="1">
    <location>
        <begin position="51"/>
        <end position="143"/>
    </location>
</feature>
<accession>A0A538T0N0</accession>
<dbReference type="GO" id="GO:0008168">
    <property type="term" value="F:methyltransferase activity"/>
    <property type="evidence" value="ECO:0007669"/>
    <property type="project" value="UniProtKB-KW"/>
</dbReference>
<protein>
    <submittedName>
        <fullName evidence="2">Methyltransferase domain-containing protein</fullName>
    </submittedName>
</protein>
<dbReference type="EMBL" id="VBOW01000068">
    <property type="protein sequence ID" value="TMQ57183.1"/>
    <property type="molecule type" value="Genomic_DNA"/>
</dbReference>
<dbReference type="SUPFAM" id="SSF53335">
    <property type="entry name" value="S-adenosyl-L-methionine-dependent methyltransferases"/>
    <property type="match status" value="1"/>
</dbReference>
<dbReference type="InterPro" id="IPR029063">
    <property type="entry name" value="SAM-dependent_MTases_sf"/>
</dbReference>
<reference evidence="2 3" key="1">
    <citation type="journal article" date="2019" name="Nat. Microbiol.">
        <title>Mediterranean grassland soil C-N compound turnover is dependent on rainfall and depth, and is mediated by genomically divergent microorganisms.</title>
        <authorList>
            <person name="Diamond S."/>
            <person name="Andeer P.F."/>
            <person name="Li Z."/>
            <person name="Crits-Christoph A."/>
            <person name="Burstein D."/>
            <person name="Anantharaman K."/>
            <person name="Lane K.R."/>
            <person name="Thomas B.C."/>
            <person name="Pan C."/>
            <person name="Northen T.R."/>
            <person name="Banfield J.F."/>
        </authorList>
    </citation>
    <scope>NUCLEOTIDE SEQUENCE [LARGE SCALE GENOMIC DNA]</scope>
    <source>
        <strain evidence="2">WS_6</strain>
    </source>
</reference>
<proteinExistence type="predicted"/>
<dbReference type="Pfam" id="PF13649">
    <property type="entry name" value="Methyltransf_25"/>
    <property type="match status" value="1"/>
</dbReference>
<evidence type="ECO:0000313" key="2">
    <source>
        <dbReference type="EMBL" id="TMQ57183.1"/>
    </source>
</evidence>
<sequence>MDTKAPSDVDALKERLRSTWTAGDFGIVARLVEEANEEIVARLDIKRGTKVLDVACGTGNSAIPAAKRRADVTGVDIAANLIEQAKARAKDAGLEIRFEEGDAEQLSFPDSSFDLVISIFGAMFAPRPDIVASELKRVCRAGGRIVMGNWTPGGFAGKMFRLGGQYVAPPQGMAPPVQWGDEAVVRERFRQGISELKMTRRIALFRLPFDEAETVEHYRRYFGPTLRTFEALDSKGRDAFRRDSEALFRENNRATDGTVLIESEFLEVVATALDRP</sequence>
<name>A0A538T0N0_UNCEI</name>
<evidence type="ECO:0000313" key="3">
    <source>
        <dbReference type="Proteomes" id="UP000316852"/>
    </source>
</evidence>
<dbReference type="PANTHER" id="PTHR43591">
    <property type="entry name" value="METHYLTRANSFERASE"/>
    <property type="match status" value="1"/>
</dbReference>
<dbReference type="Gene3D" id="3.40.50.150">
    <property type="entry name" value="Vaccinia Virus protein VP39"/>
    <property type="match status" value="1"/>
</dbReference>
<comment type="caution">
    <text evidence="2">The sequence shown here is derived from an EMBL/GenBank/DDBJ whole genome shotgun (WGS) entry which is preliminary data.</text>
</comment>
<dbReference type="AlphaFoldDB" id="A0A538T0N0"/>
<dbReference type="PANTHER" id="PTHR43591:SF24">
    <property type="entry name" value="2-METHOXY-6-POLYPRENYL-1,4-BENZOQUINOL METHYLASE, MITOCHONDRIAL"/>
    <property type="match status" value="1"/>
</dbReference>
<gene>
    <name evidence="2" type="ORF">E6K76_11195</name>
</gene>
<keyword evidence="2" id="KW-0489">Methyltransferase</keyword>